<dbReference type="AlphaFoldDB" id="A0A941GT69"/>
<reference evidence="2" key="1">
    <citation type="submission" date="2021-02" db="EMBL/GenBank/DDBJ databases">
        <title>Metagenome analyses of Stigonema ocellatum DSM 106950, Chlorogloea purpurea SAG 13.99 and Gomphosphaeria aponina DSM 107014.</title>
        <authorList>
            <person name="Marter P."/>
            <person name="Huang S."/>
        </authorList>
    </citation>
    <scope>NUCLEOTIDE SEQUENCE</scope>
    <source>
        <strain evidence="2">JP213</strain>
    </source>
</reference>
<sequence>MELIRKIWSQQSSDRPLLLLATLLLITIKLGLKIMQFQTLQKLLEKISQPQKTRKYTLYKIIWAITMVSPDIPGVVCLQRAMAAQVLLRRQGYPTELRLGVGKDNSGEMVFHAWVESKGKVVIGGLGNMQNKGFKPLV</sequence>
<dbReference type="Proteomes" id="UP000767446">
    <property type="component" value="Unassembled WGS sequence"/>
</dbReference>
<dbReference type="EMBL" id="JADQBC010000129">
    <property type="protein sequence ID" value="MBR8829372.1"/>
    <property type="molecule type" value="Genomic_DNA"/>
</dbReference>
<evidence type="ECO:0000313" key="3">
    <source>
        <dbReference type="Proteomes" id="UP000767446"/>
    </source>
</evidence>
<name>A0A941GT69_9CHRO</name>
<dbReference type="InterPro" id="IPR032708">
    <property type="entry name" value="McjB_C"/>
</dbReference>
<protein>
    <submittedName>
        <fullName evidence="2">Lasso peptide biosynthesis B2 protein</fullName>
    </submittedName>
</protein>
<evidence type="ECO:0000259" key="1">
    <source>
        <dbReference type="Pfam" id="PF13471"/>
    </source>
</evidence>
<dbReference type="Pfam" id="PF13471">
    <property type="entry name" value="Transglut_core3"/>
    <property type="match status" value="1"/>
</dbReference>
<proteinExistence type="predicted"/>
<gene>
    <name evidence="2" type="ORF">DSM107014_15985</name>
</gene>
<dbReference type="NCBIfam" id="NF033537">
    <property type="entry name" value="lasso_biosyn_B2"/>
    <property type="match status" value="1"/>
</dbReference>
<organism evidence="2 3">
    <name type="scientific">Gomphosphaeria aponina SAG 52.96 = DSM 107014</name>
    <dbReference type="NCBI Taxonomy" id="1521640"/>
    <lineage>
        <taxon>Bacteria</taxon>
        <taxon>Bacillati</taxon>
        <taxon>Cyanobacteriota</taxon>
        <taxon>Cyanophyceae</taxon>
        <taxon>Oscillatoriophycideae</taxon>
        <taxon>Chroococcales</taxon>
        <taxon>Gomphosphaeriaceae</taxon>
        <taxon>Gomphosphaeria</taxon>
    </lineage>
</organism>
<dbReference type="InterPro" id="IPR053521">
    <property type="entry name" value="McjB-like"/>
</dbReference>
<feature type="domain" description="Microcin J25-processing protein McjB C-terminal" evidence="1">
    <location>
        <begin position="23"/>
        <end position="137"/>
    </location>
</feature>
<evidence type="ECO:0000313" key="2">
    <source>
        <dbReference type="EMBL" id="MBR8829372.1"/>
    </source>
</evidence>
<comment type="caution">
    <text evidence="2">The sequence shown here is derived from an EMBL/GenBank/DDBJ whole genome shotgun (WGS) entry which is preliminary data.</text>
</comment>
<accession>A0A941GT69</accession>